<proteinExistence type="predicted"/>
<evidence type="ECO:0000256" key="1">
    <source>
        <dbReference type="SAM" id="MobiDB-lite"/>
    </source>
</evidence>
<feature type="region of interest" description="Disordered" evidence="1">
    <location>
        <begin position="125"/>
        <end position="150"/>
    </location>
</feature>
<gene>
    <name evidence="2" type="ORF">C0Q70_16139</name>
</gene>
<evidence type="ECO:0000313" key="2">
    <source>
        <dbReference type="EMBL" id="PVD22880.1"/>
    </source>
</evidence>
<evidence type="ECO:0000313" key="3">
    <source>
        <dbReference type="Proteomes" id="UP000245119"/>
    </source>
</evidence>
<dbReference type="AlphaFoldDB" id="A0A2T7NNX6"/>
<keyword evidence="3" id="KW-1185">Reference proteome</keyword>
<comment type="caution">
    <text evidence="2">The sequence shown here is derived from an EMBL/GenBank/DDBJ whole genome shotgun (WGS) entry which is preliminary data.</text>
</comment>
<dbReference type="EMBL" id="PZQS01000010">
    <property type="protein sequence ID" value="PVD22880.1"/>
    <property type="molecule type" value="Genomic_DNA"/>
</dbReference>
<reference evidence="2 3" key="1">
    <citation type="submission" date="2018-04" db="EMBL/GenBank/DDBJ databases">
        <title>The genome of golden apple snail Pomacea canaliculata provides insight into stress tolerance and invasive adaptation.</title>
        <authorList>
            <person name="Liu C."/>
            <person name="Liu B."/>
            <person name="Ren Y."/>
            <person name="Zhang Y."/>
            <person name="Wang H."/>
            <person name="Li S."/>
            <person name="Jiang F."/>
            <person name="Yin L."/>
            <person name="Zhang G."/>
            <person name="Qian W."/>
            <person name="Fan W."/>
        </authorList>
    </citation>
    <scope>NUCLEOTIDE SEQUENCE [LARGE SCALE GENOMIC DNA]</scope>
    <source>
        <strain evidence="2">SZHN2017</strain>
        <tissue evidence="2">Muscle</tissue>
    </source>
</reference>
<name>A0A2T7NNX6_POMCA</name>
<dbReference type="Proteomes" id="UP000245119">
    <property type="component" value="Linkage Group LG10"/>
</dbReference>
<feature type="region of interest" description="Disordered" evidence="1">
    <location>
        <begin position="64"/>
        <end position="84"/>
    </location>
</feature>
<organism evidence="2 3">
    <name type="scientific">Pomacea canaliculata</name>
    <name type="common">Golden apple snail</name>
    <dbReference type="NCBI Taxonomy" id="400727"/>
    <lineage>
        <taxon>Eukaryota</taxon>
        <taxon>Metazoa</taxon>
        <taxon>Spiralia</taxon>
        <taxon>Lophotrochozoa</taxon>
        <taxon>Mollusca</taxon>
        <taxon>Gastropoda</taxon>
        <taxon>Caenogastropoda</taxon>
        <taxon>Architaenioglossa</taxon>
        <taxon>Ampullarioidea</taxon>
        <taxon>Ampullariidae</taxon>
        <taxon>Pomacea</taxon>
    </lineage>
</organism>
<protein>
    <submittedName>
        <fullName evidence="2">Uncharacterized protein</fullName>
    </submittedName>
</protein>
<sequence length="150" mass="16835">MFIRKVHTLRRTHPRDVALASAGYSTRGRDPCLTRVEVKVDTSFRESMKQTDGRASCEQLLRPYAPRGPKKQPVKSARPCHTDSPALANPCQTLPDLARPCQTLPRLARPLGSRFEHEPMRAVSFEDGASDTIQSFHQPPESRICVSNKE</sequence>
<accession>A0A2T7NNX6</accession>